<evidence type="ECO:0000313" key="2">
    <source>
        <dbReference type="Proteomes" id="UP000253729"/>
    </source>
</evidence>
<protein>
    <submittedName>
        <fullName evidence="1">Uncharacterized protein</fullName>
    </submittedName>
</protein>
<dbReference type="AlphaFoldDB" id="A0A3F3PIE8"/>
<evidence type="ECO:0000313" key="1">
    <source>
        <dbReference type="EMBL" id="RDH26709.1"/>
    </source>
</evidence>
<gene>
    <name evidence="1" type="ORF">BDQ94DRAFT_155059</name>
</gene>
<dbReference type="Proteomes" id="UP000253729">
    <property type="component" value="Unassembled WGS sequence"/>
</dbReference>
<proteinExistence type="predicted"/>
<keyword evidence="2" id="KW-1185">Reference proteome</keyword>
<feature type="non-terminal residue" evidence="1">
    <location>
        <position position="1"/>
    </location>
</feature>
<accession>A0A3F3PIE8</accession>
<dbReference type="GeneID" id="38136764"/>
<sequence>VGMGRAKMCATHGWSIGVSGTQRYLENGSRSDQWAQWRPPGNSWATVVRQSTVATDSFFRRITVLSSF</sequence>
<name>A0A3F3PIE8_9EURO</name>
<reference evidence="1 2" key="1">
    <citation type="submission" date="2018-07" db="EMBL/GenBank/DDBJ databases">
        <title>The genomes of Aspergillus section Nigri reveals drivers in fungal speciation.</title>
        <authorList>
            <consortium name="DOE Joint Genome Institute"/>
            <person name="Vesth T.C."/>
            <person name="Nybo J."/>
            <person name="Theobald S."/>
            <person name="Brandl J."/>
            <person name="Frisvad J.C."/>
            <person name="Nielsen K.F."/>
            <person name="Lyhne E.K."/>
            <person name="Kogle M.E."/>
            <person name="Kuo A."/>
            <person name="Riley R."/>
            <person name="Clum A."/>
            <person name="Nolan M."/>
            <person name="Lipzen A."/>
            <person name="Salamov A."/>
            <person name="Henrissat B."/>
            <person name="Wiebenga A."/>
            <person name="De vries R.P."/>
            <person name="Grigoriev I.V."/>
            <person name="Mortensen U.H."/>
            <person name="Andersen M.R."/>
            <person name="Baker S.E."/>
        </authorList>
    </citation>
    <scope>NUCLEOTIDE SEQUENCE [LARGE SCALE GENOMIC DNA]</scope>
    <source>
        <strain evidence="1 2">CBS 139.54b</strain>
    </source>
</reference>
<dbReference type="EMBL" id="KZ852122">
    <property type="protein sequence ID" value="RDH26709.1"/>
    <property type="molecule type" value="Genomic_DNA"/>
</dbReference>
<dbReference type="RefSeq" id="XP_026619731.1">
    <property type="nucleotide sequence ID" value="XM_026768408.1"/>
</dbReference>
<organism evidence="1 2">
    <name type="scientific">Aspergillus welwitschiae</name>
    <dbReference type="NCBI Taxonomy" id="1341132"/>
    <lineage>
        <taxon>Eukaryota</taxon>
        <taxon>Fungi</taxon>
        <taxon>Dikarya</taxon>
        <taxon>Ascomycota</taxon>
        <taxon>Pezizomycotina</taxon>
        <taxon>Eurotiomycetes</taxon>
        <taxon>Eurotiomycetidae</taxon>
        <taxon>Eurotiales</taxon>
        <taxon>Aspergillaceae</taxon>
        <taxon>Aspergillus</taxon>
        <taxon>Aspergillus subgen. Circumdati</taxon>
    </lineage>
</organism>